<sequence>MFGLLHPVGPEGERTYWVRRAVVIGAAIVIIAAVVAATLRLSAGATDGDPKAAETSAPAVDESAPPEENAADPEPGGPDEQGGQGDNGGEGGQEPAPAPSPEADGTETPAGDGTLLEDEQQQAEEQADEAPAPVPEEQPAPEAPARAQAPECTPEQLEVAVDGADEVSKAAGAQPFGVVVTNTGTANCTLPVSADNLKVTIFTGTERIWSTEDCAAVIPARSALLAPGAWISSDVTWGIGRSAAGCATASGEIPTGDYRVVAELAEVVPAQREFSLV</sequence>
<feature type="transmembrane region" description="Helical" evidence="2">
    <location>
        <begin position="20"/>
        <end position="41"/>
    </location>
</feature>
<evidence type="ECO:0000256" key="2">
    <source>
        <dbReference type="SAM" id="Phobius"/>
    </source>
</evidence>
<keyword evidence="2" id="KW-1133">Transmembrane helix</keyword>
<accession>A0A542ZCX4</accession>
<feature type="region of interest" description="Disordered" evidence="1">
    <location>
        <begin position="45"/>
        <end position="153"/>
    </location>
</feature>
<organism evidence="3 4">
    <name type="scientific">Propioniferax innocua</name>
    <dbReference type="NCBI Taxonomy" id="1753"/>
    <lineage>
        <taxon>Bacteria</taxon>
        <taxon>Bacillati</taxon>
        <taxon>Actinomycetota</taxon>
        <taxon>Actinomycetes</taxon>
        <taxon>Propionibacteriales</taxon>
        <taxon>Propionibacteriaceae</taxon>
        <taxon>Propioniferax</taxon>
    </lineage>
</organism>
<feature type="compositionally biased region" description="Acidic residues" evidence="1">
    <location>
        <begin position="115"/>
        <end position="128"/>
    </location>
</feature>
<feature type="compositionally biased region" description="Gly residues" evidence="1">
    <location>
        <begin position="79"/>
        <end position="92"/>
    </location>
</feature>
<protein>
    <recommendedName>
        <fullName evidence="5">DUF4232 domain-containing protein</fullName>
    </recommendedName>
</protein>
<evidence type="ECO:0008006" key="5">
    <source>
        <dbReference type="Google" id="ProtNLM"/>
    </source>
</evidence>
<evidence type="ECO:0000313" key="3">
    <source>
        <dbReference type="EMBL" id="TQL58110.1"/>
    </source>
</evidence>
<dbReference type="OrthoDB" id="5189092at2"/>
<gene>
    <name evidence="3" type="ORF">FB460_1963</name>
</gene>
<dbReference type="EMBL" id="VFOR01000002">
    <property type="protein sequence ID" value="TQL58110.1"/>
    <property type="molecule type" value="Genomic_DNA"/>
</dbReference>
<evidence type="ECO:0000256" key="1">
    <source>
        <dbReference type="SAM" id="MobiDB-lite"/>
    </source>
</evidence>
<keyword evidence="4" id="KW-1185">Reference proteome</keyword>
<proteinExistence type="predicted"/>
<keyword evidence="2" id="KW-0472">Membrane</keyword>
<dbReference type="RefSeq" id="WP_142093935.1">
    <property type="nucleotide sequence ID" value="NZ_BAAAMD010000004.1"/>
</dbReference>
<reference evidence="3 4" key="1">
    <citation type="submission" date="2019-06" db="EMBL/GenBank/DDBJ databases">
        <title>Sequencing the genomes of 1000 actinobacteria strains.</title>
        <authorList>
            <person name="Klenk H.-P."/>
        </authorList>
    </citation>
    <scope>NUCLEOTIDE SEQUENCE [LARGE SCALE GENOMIC DNA]</scope>
    <source>
        <strain evidence="3 4">DSM 8251</strain>
    </source>
</reference>
<dbReference type="AlphaFoldDB" id="A0A542ZCX4"/>
<feature type="compositionally biased region" description="Pro residues" evidence="1">
    <location>
        <begin position="132"/>
        <end position="142"/>
    </location>
</feature>
<evidence type="ECO:0000313" key="4">
    <source>
        <dbReference type="Proteomes" id="UP000316196"/>
    </source>
</evidence>
<dbReference type="Proteomes" id="UP000316196">
    <property type="component" value="Unassembled WGS sequence"/>
</dbReference>
<comment type="caution">
    <text evidence="3">The sequence shown here is derived from an EMBL/GenBank/DDBJ whole genome shotgun (WGS) entry which is preliminary data.</text>
</comment>
<keyword evidence="2" id="KW-0812">Transmembrane</keyword>
<name>A0A542ZCX4_9ACTN</name>